<protein>
    <submittedName>
        <fullName evidence="5">AMP-binding protein</fullName>
    </submittedName>
</protein>
<keyword evidence="6" id="KW-1185">Reference proteome</keyword>
<feature type="domain" description="AMP-dependent synthetase/ligase" evidence="3">
    <location>
        <begin position="11"/>
        <end position="347"/>
    </location>
</feature>
<dbReference type="Gene3D" id="3.30.300.30">
    <property type="match status" value="1"/>
</dbReference>
<dbReference type="GO" id="GO:0031956">
    <property type="term" value="F:medium-chain fatty acid-CoA ligase activity"/>
    <property type="evidence" value="ECO:0007669"/>
    <property type="project" value="TreeGrafter"/>
</dbReference>
<evidence type="ECO:0000259" key="3">
    <source>
        <dbReference type="Pfam" id="PF00501"/>
    </source>
</evidence>
<dbReference type="InterPro" id="IPR025110">
    <property type="entry name" value="AMP-bd_C"/>
</dbReference>
<dbReference type="AlphaFoldDB" id="A0A6B3TR66"/>
<dbReference type="InterPro" id="IPR020845">
    <property type="entry name" value="AMP-binding_CS"/>
</dbReference>
<dbReference type="Proteomes" id="UP000481621">
    <property type="component" value="Unassembled WGS sequence"/>
</dbReference>
<accession>A0A6B3TR66</accession>
<evidence type="ECO:0000256" key="1">
    <source>
        <dbReference type="ARBA" id="ARBA00006432"/>
    </source>
</evidence>
<dbReference type="PANTHER" id="PTHR43201:SF5">
    <property type="entry name" value="MEDIUM-CHAIN ACYL-COA LIGASE ACSF2, MITOCHONDRIAL"/>
    <property type="match status" value="1"/>
</dbReference>
<dbReference type="InterPro" id="IPR042099">
    <property type="entry name" value="ANL_N_sf"/>
</dbReference>
<dbReference type="NCBIfam" id="NF005797">
    <property type="entry name" value="PRK07638.1"/>
    <property type="match status" value="1"/>
</dbReference>
<dbReference type="GO" id="GO:0006631">
    <property type="term" value="P:fatty acid metabolic process"/>
    <property type="evidence" value="ECO:0007669"/>
    <property type="project" value="TreeGrafter"/>
</dbReference>
<dbReference type="Gene3D" id="3.40.50.12780">
    <property type="entry name" value="N-terminal domain of ligase-like"/>
    <property type="match status" value="1"/>
</dbReference>
<dbReference type="PANTHER" id="PTHR43201">
    <property type="entry name" value="ACYL-COA SYNTHETASE"/>
    <property type="match status" value="1"/>
</dbReference>
<gene>
    <name evidence="5" type="ORF">G4Z05_11410</name>
</gene>
<comment type="similarity">
    <text evidence="1">Belongs to the ATP-dependent AMP-binding enzyme family.</text>
</comment>
<name>A0A6B3TR66_9BACI</name>
<comment type="caution">
    <text evidence="5">The sequence shown here is derived from an EMBL/GenBank/DDBJ whole genome shotgun (WGS) entry which is preliminary data.</text>
</comment>
<feature type="domain" description="AMP-binding enzyme C-terminal" evidence="4">
    <location>
        <begin position="400"/>
        <end position="471"/>
    </location>
</feature>
<evidence type="ECO:0000313" key="5">
    <source>
        <dbReference type="EMBL" id="NEX79465.1"/>
    </source>
</evidence>
<dbReference type="Pfam" id="PF00501">
    <property type="entry name" value="AMP-binding"/>
    <property type="match status" value="1"/>
</dbReference>
<dbReference type="InterPro" id="IPR045851">
    <property type="entry name" value="AMP-bd_C_sf"/>
</dbReference>
<dbReference type="EMBL" id="JAAIUV010000017">
    <property type="protein sequence ID" value="NEX79465.1"/>
    <property type="molecule type" value="Genomic_DNA"/>
</dbReference>
<proteinExistence type="inferred from homology"/>
<dbReference type="RefSeq" id="WP_163252009.1">
    <property type="nucleotide sequence ID" value="NZ_JAAIUV010000017.1"/>
</dbReference>
<evidence type="ECO:0000259" key="4">
    <source>
        <dbReference type="Pfam" id="PF13193"/>
    </source>
</evidence>
<keyword evidence="2" id="KW-0436">Ligase</keyword>
<dbReference type="PROSITE" id="PS00455">
    <property type="entry name" value="AMP_BINDING"/>
    <property type="match status" value="1"/>
</dbReference>
<dbReference type="Pfam" id="PF13193">
    <property type="entry name" value="AMP-binding_C"/>
    <property type="match status" value="1"/>
</dbReference>
<reference evidence="5" key="1">
    <citation type="submission" date="2020-02" db="EMBL/GenBank/DDBJ databases">
        <title>Bacillus sedimentmangrovi sp. nov., isolated from sediment of the mangrove ecosystem.</title>
        <authorList>
            <person name="Liu G."/>
        </authorList>
    </citation>
    <scope>NUCLEOTIDE SEQUENCE [LARGE SCALE GENOMIC DNA]</scope>
    <source>
        <strain evidence="5">SgZ-7</strain>
    </source>
</reference>
<evidence type="ECO:0000256" key="2">
    <source>
        <dbReference type="ARBA" id="ARBA00022598"/>
    </source>
</evidence>
<evidence type="ECO:0000313" key="6">
    <source>
        <dbReference type="Proteomes" id="UP000481621"/>
    </source>
</evidence>
<organism evidence="5 6">
    <name type="scientific">Neobacillus thermocopriae</name>
    <dbReference type="NCBI Taxonomy" id="1215031"/>
    <lineage>
        <taxon>Bacteria</taxon>
        <taxon>Bacillati</taxon>
        <taxon>Bacillota</taxon>
        <taxon>Bacilli</taxon>
        <taxon>Bacillales</taxon>
        <taxon>Bacillaceae</taxon>
        <taxon>Neobacillus</taxon>
    </lineage>
</organism>
<dbReference type="SUPFAM" id="SSF56801">
    <property type="entry name" value="Acetyl-CoA synthetase-like"/>
    <property type="match status" value="1"/>
</dbReference>
<dbReference type="InterPro" id="IPR000873">
    <property type="entry name" value="AMP-dep_synth/lig_dom"/>
</dbReference>
<sequence length="488" mass="55686">MGNITESYEFSAKNFPNKIAIQTDHQQINYKNWSELVNQTANWLYSLHSENKIIGIHLPNGIPFLQLFAGAAKAGWIAVPLDLKWKTIELEERVKICNPSIIVTTKEIFYRNKHMIPNLKSLDDILQEISQFEVNIIRDTQEDLPFYIGFTSGTTGKPKAFVRSQKSWLASFECNRMDFELNELDHIFIPGALIHSHFLYGAISTLYLGGTVYLLDKFSPIKGHLWIQSYPITTMYVVPTMLEAFQKQGILINQPIKVLSSGAKWSERLKLEIRNHFPKMTMYEFYGASELSFITVLSERDGFKKAASVGKPCSGVEVQIRLKDQSLARPNEIGKVYVRSELIITGYMDSDGRTVHSIRDEEGWATVHDMGYFDEDGYLYITGREQNMILYGGINIFPEEVEKVISLHPDVEEVAVIGLPDSYWGQVVTAVVKGNGSSLELKRLCNKYLSSYKIPRKWFFLSEMPYTTSGKIARAELIKQLERKVTSN</sequence>